<evidence type="ECO:0000313" key="2">
    <source>
        <dbReference type="EMBL" id="RKP05350.1"/>
    </source>
</evidence>
<feature type="compositionally biased region" description="Polar residues" evidence="1">
    <location>
        <begin position="846"/>
        <end position="861"/>
    </location>
</feature>
<gene>
    <name evidence="2" type="ORF">THASP1DRAFT_26137</name>
</gene>
<dbReference type="AlphaFoldDB" id="A0A4P9XJH7"/>
<dbReference type="InterPro" id="IPR012337">
    <property type="entry name" value="RNaseH-like_sf"/>
</dbReference>
<accession>A0A4P9XJH7</accession>
<feature type="compositionally biased region" description="Polar residues" evidence="1">
    <location>
        <begin position="31"/>
        <end position="41"/>
    </location>
</feature>
<evidence type="ECO:0000256" key="1">
    <source>
        <dbReference type="SAM" id="MobiDB-lite"/>
    </source>
</evidence>
<name>A0A4P9XJH7_9FUNG</name>
<sequence>MAAKAQAAKQAAPKRQKTLSSRQKLALRKGNTLSVDVTTTPAIDADKDSAACSVDEPVNSAKKVKAKKRKQRAKKQADAAAQDVAVDFQTGVDKAAEHNDTSSVKLPTTTINDTLHDVDEKNKVTTESAEKDAGKQKDKAAAKAKKKAAKKAAEEKAAAVAPKKTAKKATTKSEKEAIRVLATSTGKKTVKDGSNATAAATVAIIDKPAVKATAKGACHAEDEADAARTSPSHLSSEAAPDTQQSKSMAEKNAAQSTFGAAGSECSHRPAKPKVKLDLELLSPRELDFYQRMAAIRLFPGFSGLPLTYVLNHDGGQPAAIGFDTESTTHMAVEAALTRSENLHLSSGKSSAAIRARRKLEKLRQDRADKAAKCPPALEKLLAETRVLKVGVRATSDADLVESCAGVRVRGVVDLDALAAARGHSAASLAELTLMFAHDHPFPTPDYPHANEMSHYLDGPFAKYIALKTGKDQTHMTVALKDERPLTPADKCAEQVPTEADAVKEVRRSLDTPADEVDLLPMAIGIAADTDTLSAHLPVGVTEADAALDTPSADEAKVSMSETESADASTSTVVQSDDDLGPSKMAEPESKDTGDIASMSPLASMEAPGSSVKPYKLVLGTLPEGNYATWDWDARSLSQRMIHYAALDAVAGLRVFEGMLRDQSRADYRPLAVRDPMPAARVARELFSTPTEERTSYWPDGVPPYATGSSLIASAIYGHSWWVRAYPRPQRRMWAERVLRIMVLNGDLEPLALPIAEAVTDGATAVPHAQAAAGIAGTLSPEWLRSRRFRLSKSARCKDKSQASTASRAASLRKSASCKARVAKVTAQVSTTAVKTNDAAAAEKNDGNASAAAQHSPTSTQAPVLVETRKSEQLSAAASCAGSAETGANDVATAADTATGSAVGTGSTSLLSAALRAYRAKQTARSGMATVTATPADIADQADQNRASLGQGDLPRPPPPTTATVAEPASAVPVAFANAS</sequence>
<feature type="region of interest" description="Disordered" evidence="1">
    <location>
        <begin position="841"/>
        <end position="861"/>
    </location>
</feature>
<reference evidence="3" key="1">
    <citation type="journal article" date="2018" name="Nat. Microbiol.">
        <title>Leveraging single-cell genomics to expand the fungal tree of life.</title>
        <authorList>
            <person name="Ahrendt S.R."/>
            <person name="Quandt C.A."/>
            <person name="Ciobanu D."/>
            <person name="Clum A."/>
            <person name="Salamov A."/>
            <person name="Andreopoulos B."/>
            <person name="Cheng J.F."/>
            <person name="Woyke T."/>
            <person name="Pelin A."/>
            <person name="Henrissat B."/>
            <person name="Reynolds N.K."/>
            <person name="Benny G.L."/>
            <person name="Smith M.E."/>
            <person name="James T.Y."/>
            <person name="Grigoriev I.V."/>
        </authorList>
    </citation>
    <scope>NUCLEOTIDE SEQUENCE [LARGE SCALE GENOMIC DNA]</scope>
    <source>
        <strain evidence="3">RSA 1356</strain>
    </source>
</reference>
<protein>
    <submittedName>
        <fullName evidence="2">Uncharacterized protein</fullName>
    </submittedName>
</protein>
<feature type="region of interest" description="Disordered" evidence="1">
    <location>
        <begin position="942"/>
        <end position="968"/>
    </location>
</feature>
<dbReference type="Proteomes" id="UP000271241">
    <property type="component" value="Unassembled WGS sequence"/>
</dbReference>
<dbReference type="EMBL" id="KZ993161">
    <property type="protein sequence ID" value="RKP05350.1"/>
    <property type="molecule type" value="Genomic_DNA"/>
</dbReference>
<proteinExistence type="predicted"/>
<dbReference type="SUPFAM" id="SSF53098">
    <property type="entry name" value="Ribonuclease H-like"/>
    <property type="match status" value="2"/>
</dbReference>
<feature type="region of interest" description="Disordered" evidence="1">
    <location>
        <begin position="545"/>
        <end position="608"/>
    </location>
</feature>
<dbReference type="OrthoDB" id="1920326at2759"/>
<dbReference type="GO" id="GO:0003676">
    <property type="term" value="F:nucleic acid binding"/>
    <property type="evidence" value="ECO:0007669"/>
    <property type="project" value="InterPro"/>
</dbReference>
<keyword evidence="3" id="KW-1185">Reference proteome</keyword>
<evidence type="ECO:0000313" key="3">
    <source>
        <dbReference type="Proteomes" id="UP000271241"/>
    </source>
</evidence>
<feature type="compositionally biased region" description="Polar residues" evidence="1">
    <location>
        <begin position="101"/>
        <end position="113"/>
    </location>
</feature>
<feature type="compositionally biased region" description="Basic and acidic residues" evidence="1">
    <location>
        <begin position="114"/>
        <end position="141"/>
    </location>
</feature>
<feature type="region of interest" description="Disordered" evidence="1">
    <location>
        <begin position="1"/>
        <end position="176"/>
    </location>
</feature>
<dbReference type="Gene3D" id="3.30.420.10">
    <property type="entry name" value="Ribonuclease H-like superfamily/Ribonuclease H"/>
    <property type="match status" value="2"/>
</dbReference>
<feature type="compositionally biased region" description="Low complexity" evidence="1">
    <location>
        <begin position="78"/>
        <end position="87"/>
    </location>
</feature>
<feature type="compositionally biased region" description="Low complexity" evidence="1">
    <location>
        <begin position="1"/>
        <end position="11"/>
    </location>
</feature>
<feature type="region of interest" description="Disordered" evidence="1">
    <location>
        <begin position="221"/>
        <end position="269"/>
    </location>
</feature>
<feature type="compositionally biased region" description="Polar residues" evidence="1">
    <location>
        <begin position="229"/>
        <end position="258"/>
    </location>
</feature>
<dbReference type="InterPro" id="IPR036397">
    <property type="entry name" value="RNaseH_sf"/>
</dbReference>
<dbReference type="STRING" id="78915.A0A4P9XJH7"/>
<feature type="compositionally biased region" description="Low complexity" evidence="1">
    <location>
        <begin position="558"/>
        <end position="571"/>
    </location>
</feature>
<organism evidence="2 3">
    <name type="scientific">Thamnocephalis sphaerospora</name>
    <dbReference type="NCBI Taxonomy" id="78915"/>
    <lineage>
        <taxon>Eukaryota</taxon>
        <taxon>Fungi</taxon>
        <taxon>Fungi incertae sedis</taxon>
        <taxon>Zoopagomycota</taxon>
        <taxon>Zoopagomycotina</taxon>
        <taxon>Zoopagomycetes</taxon>
        <taxon>Zoopagales</taxon>
        <taxon>Sigmoideomycetaceae</taxon>
        <taxon>Thamnocephalis</taxon>
    </lineage>
</organism>
<feature type="compositionally biased region" description="Basic residues" evidence="1">
    <location>
        <begin position="62"/>
        <end position="74"/>
    </location>
</feature>